<feature type="transmembrane region" description="Helical" evidence="8">
    <location>
        <begin position="68"/>
        <end position="84"/>
    </location>
</feature>
<feature type="transmembrane region" description="Helical" evidence="8">
    <location>
        <begin position="223"/>
        <end position="251"/>
    </location>
</feature>
<dbReference type="GO" id="GO:0042910">
    <property type="term" value="F:xenobiotic transmembrane transporter activity"/>
    <property type="evidence" value="ECO:0007669"/>
    <property type="project" value="InterPro"/>
</dbReference>
<dbReference type="InterPro" id="IPR036259">
    <property type="entry name" value="MFS_trans_sf"/>
</dbReference>
<comment type="subcellular location">
    <subcellularLocation>
        <location evidence="8">Cell inner membrane</location>
        <topology evidence="8">Multi-pass membrane protein</topology>
    </subcellularLocation>
    <subcellularLocation>
        <location evidence="1">Cell membrane</location>
        <topology evidence="1">Multi-pass membrane protein</topology>
    </subcellularLocation>
</comment>
<dbReference type="EMBL" id="FPCH01000003">
    <property type="protein sequence ID" value="SFV37496.1"/>
    <property type="molecule type" value="Genomic_DNA"/>
</dbReference>
<gene>
    <name evidence="10" type="ORF">SAMN04488557_3192</name>
</gene>
<name>A0A1I7NS72_9HYPH</name>
<feature type="domain" description="Major facilitator superfamily (MFS) profile" evidence="9">
    <location>
        <begin position="29"/>
        <end position="413"/>
    </location>
</feature>
<feature type="transmembrane region" description="Helical" evidence="8">
    <location>
        <begin position="324"/>
        <end position="345"/>
    </location>
</feature>
<dbReference type="PROSITE" id="PS50850">
    <property type="entry name" value="MFS"/>
    <property type="match status" value="1"/>
</dbReference>
<feature type="transmembrane region" description="Helical" evidence="8">
    <location>
        <begin position="20"/>
        <end position="48"/>
    </location>
</feature>
<feature type="transmembrane region" description="Helical" evidence="8">
    <location>
        <begin position="357"/>
        <end position="381"/>
    </location>
</feature>
<dbReference type="NCBIfam" id="TIGR00710">
    <property type="entry name" value="efflux_Bcr_CflA"/>
    <property type="match status" value="1"/>
</dbReference>
<accession>A0A1I7NS72</accession>
<dbReference type="PANTHER" id="PTHR23502">
    <property type="entry name" value="MAJOR FACILITATOR SUPERFAMILY"/>
    <property type="match status" value="1"/>
</dbReference>
<dbReference type="PANTHER" id="PTHR23502:SF132">
    <property type="entry name" value="POLYAMINE TRANSPORTER 2-RELATED"/>
    <property type="match status" value="1"/>
</dbReference>
<protein>
    <recommendedName>
        <fullName evidence="8">Bcr/CflA family efflux transporter</fullName>
    </recommendedName>
</protein>
<evidence type="ECO:0000313" key="11">
    <source>
        <dbReference type="Proteomes" id="UP000199423"/>
    </source>
</evidence>
<feature type="transmembrane region" description="Helical" evidence="8">
    <location>
        <begin position="297"/>
        <end position="318"/>
    </location>
</feature>
<dbReference type="InterPro" id="IPR004812">
    <property type="entry name" value="Efflux_drug-R_Bcr/CmlA"/>
</dbReference>
<evidence type="ECO:0000256" key="1">
    <source>
        <dbReference type="ARBA" id="ARBA00004651"/>
    </source>
</evidence>
<evidence type="ECO:0000256" key="4">
    <source>
        <dbReference type="ARBA" id="ARBA00022475"/>
    </source>
</evidence>
<evidence type="ECO:0000256" key="2">
    <source>
        <dbReference type="ARBA" id="ARBA00006236"/>
    </source>
</evidence>
<feature type="transmembrane region" description="Helical" evidence="8">
    <location>
        <begin position="121"/>
        <end position="142"/>
    </location>
</feature>
<dbReference type="InterPro" id="IPR011701">
    <property type="entry name" value="MFS"/>
</dbReference>
<dbReference type="Proteomes" id="UP000199423">
    <property type="component" value="Unassembled WGS sequence"/>
</dbReference>
<evidence type="ECO:0000256" key="5">
    <source>
        <dbReference type="ARBA" id="ARBA00022692"/>
    </source>
</evidence>
<dbReference type="GO" id="GO:1990961">
    <property type="term" value="P:xenobiotic detoxification by transmembrane export across the plasma membrane"/>
    <property type="evidence" value="ECO:0007669"/>
    <property type="project" value="InterPro"/>
</dbReference>
<organism evidence="10 11">
    <name type="scientific">Hyphomicrobium facile</name>
    <dbReference type="NCBI Taxonomy" id="51670"/>
    <lineage>
        <taxon>Bacteria</taxon>
        <taxon>Pseudomonadati</taxon>
        <taxon>Pseudomonadota</taxon>
        <taxon>Alphaproteobacteria</taxon>
        <taxon>Hyphomicrobiales</taxon>
        <taxon>Hyphomicrobiaceae</taxon>
        <taxon>Hyphomicrobium</taxon>
    </lineage>
</organism>
<evidence type="ECO:0000256" key="8">
    <source>
        <dbReference type="RuleBase" id="RU365088"/>
    </source>
</evidence>
<dbReference type="RefSeq" id="WP_092868702.1">
    <property type="nucleotide sequence ID" value="NZ_FPCH01000003.1"/>
</dbReference>
<dbReference type="GO" id="GO:0005886">
    <property type="term" value="C:plasma membrane"/>
    <property type="evidence" value="ECO:0007669"/>
    <property type="project" value="UniProtKB-SubCell"/>
</dbReference>
<evidence type="ECO:0000313" key="10">
    <source>
        <dbReference type="EMBL" id="SFV37496.1"/>
    </source>
</evidence>
<keyword evidence="3 8" id="KW-0813">Transport</keyword>
<sequence length="421" mass="43837">MTTSEREARIQASRPDTPAISLSIPFVEFVVLIAALMALTALSIDIMLPALPEIASTFGVVRDNDRQLVVILYMVGFAVGQMLFGPLSDRLGRKPVLMTGLAIFILGTLGAILAGTFETLLIARIIQGVGAASPRIIAVAVVRDLYSGRQMARVMSFAMMVFIMIPVFAPSIGQAVVLFGDWHWIFAVLLAMAVLAAVWSGARLPETAGPALGTDRAMTLGKSLMAAILNPQTSGYGVAGGFMFGCLLAYVASAQQVFVGVFGMGEIFPVIFGALASTIAFASFANARLVGRLGMRWVSHWALVAFIGVAVLLAIAAALGVAGFWFFAAAVGVQFFLFGLIAPNFNALAMEPQGHNAGMASSVIGSLGTAIAAVAGGFVGASFDGSIFPITAGFAVCSIIAALIVVYVEGSKGLFGRNRPA</sequence>
<dbReference type="SUPFAM" id="SSF103473">
    <property type="entry name" value="MFS general substrate transporter"/>
    <property type="match status" value="1"/>
</dbReference>
<evidence type="ECO:0000256" key="6">
    <source>
        <dbReference type="ARBA" id="ARBA00022989"/>
    </source>
</evidence>
<proteinExistence type="inferred from homology"/>
<keyword evidence="11" id="KW-1185">Reference proteome</keyword>
<keyword evidence="7 8" id="KW-0472">Membrane</keyword>
<dbReference type="CDD" id="cd17320">
    <property type="entry name" value="MFS_MdfA_MDR_like"/>
    <property type="match status" value="1"/>
</dbReference>
<keyword evidence="4" id="KW-1003">Cell membrane</keyword>
<keyword evidence="6 8" id="KW-1133">Transmembrane helix</keyword>
<evidence type="ECO:0000259" key="9">
    <source>
        <dbReference type="PROSITE" id="PS50850"/>
    </source>
</evidence>
<keyword evidence="5 8" id="KW-0812">Transmembrane</keyword>
<dbReference type="Pfam" id="PF07690">
    <property type="entry name" value="MFS_1"/>
    <property type="match status" value="1"/>
</dbReference>
<dbReference type="Gene3D" id="1.20.1720.10">
    <property type="entry name" value="Multidrug resistance protein D"/>
    <property type="match status" value="1"/>
</dbReference>
<dbReference type="STRING" id="51670.SAMN04488557_3192"/>
<dbReference type="OrthoDB" id="9800416at2"/>
<comment type="similarity">
    <text evidence="2 8">Belongs to the major facilitator superfamily. Bcr/CmlA family.</text>
</comment>
<dbReference type="InterPro" id="IPR020846">
    <property type="entry name" value="MFS_dom"/>
</dbReference>
<feature type="transmembrane region" description="Helical" evidence="8">
    <location>
        <begin position="387"/>
        <end position="408"/>
    </location>
</feature>
<feature type="transmembrane region" description="Helical" evidence="8">
    <location>
        <begin position="182"/>
        <end position="202"/>
    </location>
</feature>
<feature type="transmembrane region" description="Helical" evidence="8">
    <location>
        <begin position="96"/>
        <end position="115"/>
    </location>
</feature>
<keyword evidence="8" id="KW-0997">Cell inner membrane</keyword>
<reference evidence="11" key="1">
    <citation type="submission" date="2016-10" db="EMBL/GenBank/DDBJ databases">
        <authorList>
            <person name="Varghese N."/>
            <person name="Submissions S."/>
        </authorList>
    </citation>
    <scope>NUCLEOTIDE SEQUENCE [LARGE SCALE GENOMIC DNA]</scope>
    <source>
        <strain evidence="11">DSM 1565</strain>
    </source>
</reference>
<evidence type="ECO:0000256" key="7">
    <source>
        <dbReference type="ARBA" id="ARBA00023136"/>
    </source>
</evidence>
<feature type="transmembrane region" description="Helical" evidence="8">
    <location>
        <begin position="154"/>
        <end position="176"/>
    </location>
</feature>
<dbReference type="AlphaFoldDB" id="A0A1I7NS72"/>
<evidence type="ECO:0000256" key="3">
    <source>
        <dbReference type="ARBA" id="ARBA00022448"/>
    </source>
</evidence>
<feature type="transmembrane region" description="Helical" evidence="8">
    <location>
        <begin position="257"/>
        <end position="285"/>
    </location>
</feature>